<comment type="caution">
    <text evidence="1">The sequence shown here is derived from an EMBL/GenBank/DDBJ whole genome shotgun (WGS) entry which is preliminary data.</text>
</comment>
<gene>
    <name evidence="1" type="ORF">SCF082_LOCUS53489</name>
</gene>
<proteinExistence type="predicted"/>
<evidence type="ECO:0000313" key="1">
    <source>
        <dbReference type="EMBL" id="CAK9115584.1"/>
    </source>
</evidence>
<dbReference type="Proteomes" id="UP001642464">
    <property type="component" value="Unassembled WGS sequence"/>
</dbReference>
<reference evidence="1 2" key="1">
    <citation type="submission" date="2024-02" db="EMBL/GenBank/DDBJ databases">
        <authorList>
            <person name="Chen Y."/>
            <person name="Shah S."/>
            <person name="Dougan E. K."/>
            <person name="Thang M."/>
            <person name="Chan C."/>
        </authorList>
    </citation>
    <scope>NUCLEOTIDE SEQUENCE [LARGE SCALE GENOMIC DNA]</scope>
</reference>
<accession>A0ABP0ST17</accession>
<dbReference type="EMBL" id="CAXAMM010044661">
    <property type="protein sequence ID" value="CAK9115584.1"/>
    <property type="molecule type" value="Genomic_DNA"/>
</dbReference>
<name>A0ABP0ST17_9DINO</name>
<protein>
    <submittedName>
        <fullName evidence="1">FO synthase subunit 1</fullName>
    </submittedName>
</protein>
<sequence length="434" mass="48256">MVWVLRKGAAYVDDWMKQNCLLIQVDENYVGAVPAYLQFREQYRGRVGEEILVSIQDLFLKKVVFLLHPNKPTNGKVIGRSWGRYLICGFDATVWPANACQVSNATSLMSNLLAMNSTHMGWVQYPVLQAQTTQVAMIKHRHLLDLSFLKESLTVQNNVQILYTKPEATARDSRNLCQPALATFHSSFLDASWQNSSAVKEGKIGPCPLIRVSDTQGFDDDARPNPSARAEQKGTGCCDRIMSGLLAGMTLEDADRIYWVDVLPNEFCEFGRAAIERAWEGNRKVLYVGFLSAKQYGRTNVRRRDGGMQKKAELEAAYPPADRRGCGGGVARGRVGGMCDFGIDELRPLDINRALSPPAVTDADFQPEREGRLGMCEGKAGKPSIVIASNLNVWIGNGSDEDMNYGAQELFGFGVGAFEEREVRHSQFHARCFL</sequence>
<evidence type="ECO:0000313" key="2">
    <source>
        <dbReference type="Proteomes" id="UP001642464"/>
    </source>
</evidence>
<keyword evidence="2" id="KW-1185">Reference proteome</keyword>
<organism evidence="1 2">
    <name type="scientific">Durusdinium trenchii</name>
    <dbReference type="NCBI Taxonomy" id="1381693"/>
    <lineage>
        <taxon>Eukaryota</taxon>
        <taxon>Sar</taxon>
        <taxon>Alveolata</taxon>
        <taxon>Dinophyceae</taxon>
        <taxon>Suessiales</taxon>
        <taxon>Symbiodiniaceae</taxon>
        <taxon>Durusdinium</taxon>
    </lineage>
</organism>